<dbReference type="EMBL" id="BAABGL010000002">
    <property type="protein sequence ID" value="GAA4382535.1"/>
    <property type="molecule type" value="Genomic_DNA"/>
</dbReference>
<feature type="region of interest" description="Disordered" evidence="1">
    <location>
        <begin position="491"/>
        <end position="583"/>
    </location>
</feature>
<name>A0ABP8J053_9MICO</name>
<accession>A0ABP8J053</accession>
<evidence type="ECO:0000256" key="1">
    <source>
        <dbReference type="SAM" id="MobiDB-lite"/>
    </source>
</evidence>
<proteinExistence type="predicted"/>
<keyword evidence="5" id="KW-1185">Reference proteome</keyword>
<organism evidence="4 5">
    <name type="scientific">Brevibacterium pityocampae</name>
    <dbReference type="NCBI Taxonomy" id="506594"/>
    <lineage>
        <taxon>Bacteria</taxon>
        <taxon>Bacillati</taxon>
        <taxon>Actinomycetota</taxon>
        <taxon>Actinomycetes</taxon>
        <taxon>Micrococcales</taxon>
        <taxon>Brevibacteriaceae</taxon>
        <taxon>Brevibacterium</taxon>
    </lineage>
</organism>
<dbReference type="Proteomes" id="UP001500642">
    <property type="component" value="Unassembled WGS sequence"/>
</dbReference>
<feature type="signal peptide" evidence="3">
    <location>
        <begin position="1"/>
        <end position="26"/>
    </location>
</feature>
<keyword evidence="2" id="KW-1133">Transmembrane helix</keyword>
<reference evidence="5" key="1">
    <citation type="journal article" date="2019" name="Int. J. Syst. Evol. Microbiol.">
        <title>The Global Catalogue of Microorganisms (GCM) 10K type strain sequencing project: providing services to taxonomists for standard genome sequencing and annotation.</title>
        <authorList>
            <consortium name="The Broad Institute Genomics Platform"/>
            <consortium name="The Broad Institute Genome Sequencing Center for Infectious Disease"/>
            <person name="Wu L."/>
            <person name="Ma J."/>
        </authorList>
    </citation>
    <scope>NUCLEOTIDE SEQUENCE [LARGE SCALE GENOMIC DNA]</scope>
    <source>
        <strain evidence="5">JCM 17808</strain>
    </source>
</reference>
<keyword evidence="2" id="KW-0472">Membrane</keyword>
<feature type="compositionally biased region" description="Gly residues" evidence="1">
    <location>
        <begin position="554"/>
        <end position="568"/>
    </location>
</feature>
<feature type="compositionally biased region" description="Acidic residues" evidence="1">
    <location>
        <begin position="245"/>
        <end position="274"/>
    </location>
</feature>
<feature type="transmembrane region" description="Helical" evidence="2">
    <location>
        <begin position="831"/>
        <end position="853"/>
    </location>
</feature>
<feature type="compositionally biased region" description="Acidic residues" evidence="1">
    <location>
        <begin position="128"/>
        <end position="141"/>
    </location>
</feature>
<dbReference type="RefSeq" id="WP_345029032.1">
    <property type="nucleotide sequence ID" value="NZ_BAABGL010000002.1"/>
</dbReference>
<keyword evidence="3" id="KW-0732">Signal</keyword>
<feature type="chain" id="PRO_5046218024" evidence="3">
    <location>
        <begin position="27"/>
        <end position="859"/>
    </location>
</feature>
<feature type="compositionally biased region" description="Acidic residues" evidence="1">
    <location>
        <begin position="491"/>
        <end position="501"/>
    </location>
</feature>
<keyword evidence="2" id="KW-0812">Transmembrane</keyword>
<comment type="caution">
    <text evidence="4">The sequence shown here is derived from an EMBL/GenBank/DDBJ whole genome shotgun (WGS) entry which is preliminary data.</text>
</comment>
<protein>
    <submittedName>
        <fullName evidence="4">Uncharacterized protein</fullName>
    </submittedName>
</protein>
<feature type="region of interest" description="Disordered" evidence="1">
    <location>
        <begin position="228"/>
        <end position="282"/>
    </location>
</feature>
<evidence type="ECO:0000256" key="2">
    <source>
        <dbReference type="SAM" id="Phobius"/>
    </source>
</evidence>
<gene>
    <name evidence="4" type="ORF">GCM10023167_01080</name>
</gene>
<evidence type="ECO:0000256" key="3">
    <source>
        <dbReference type="SAM" id="SignalP"/>
    </source>
</evidence>
<evidence type="ECO:0000313" key="4">
    <source>
        <dbReference type="EMBL" id="GAA4382535.1"/>
    </source>
</evidence>
<feature type="region of interest" description="Disordered" evidence="1">
    <location>
        <begin position="104"/>
        <end position="146"/>
    </location>
</feature>
<feature type="compositionally biased region" description="Acidic residues" evidence="1">
    <location>
        <begin position="64"/>
        <end position="73"/>
    </location>
</feature>
<evidence type="ECO:0000313" key="5">
    <source>
        <dbReference type="Proteomes" id="UP001500642"/>
    </source>
</evidence>
<sequence length="859" mass="88204">MSRALTGALAAALVLPGAVVGLPVQALTPGPSAQPEPSAEGTDPTAPPTGDEPGGRDEPGGNDPDGDEPGGDEGAEKSEVRVAEFPEDARFVLNDGKYRSSILTLRNGDDEAQGPVFRIPSDDSGTPEPEEPGDDPSDPEDDPRIPDDVIAYSAADLGVDFAHDGSAAAGLDQPYTFAVTAISGGRLTITGSDERINGGADTTLVDVGPEDTDERWAFDVDHAFSTTWNLEPDRGIGGEVPEGPGTDDPETDPDDPGTEDPGNEEPDPGDEEPPSEVIPPLDDETAPIMCVALESRSTDEHGGTLPTGETARTVLTFAFGEGPVTETCANDPASWPGGATASTGEPAFFPGDASVDVDWTEDRSGDFHPGPGLDLSGPAEGVWAGIRFELYKAPENGAVTYRNSSLGGPGPEDEPWFHANGYTERRFTAAHPSGQNYRALPSRDAHASWQFTESGTYCVAAGVRAYDEDDADAGPLEVTPEILRFTVGDDADTSVDCEDGAPETIEIPAPGDGEGPTDGIAPPGDNANGKIPARGMEPPAGPGEGGIRARDGAGDGGMRAPGDGGGPGASATPSPTPSTPATRIQQAPPLIQQCPVEATGTQQVRSGRIDIRAASTDDGLTGGFTDLRGAEPRTLDSAVSVVIPSTSSRSLGFETGELGPAGTTIWSTALGVGTSVPRIGWDFRELAPDEAGGTVTLSVGRVEGPGDFAILDGGAGNILADASTPLTAETGQQGTAAFAFNRPGDYTVTFDIAAESEDGESLGETSVKMDFVVADTNSVVGSSPLIRALVTECAGMNLHGQFAGFSDSGPNAQTAPEATDPQSEDVLGDQWWLVAGIGFGLACLLAIAVLVVLMREGRR</sequence>
<feature type="region of interest" description="Disordered" evidence="1">
    <location>
        <begin position="24"/>
        <end position="90"/>
    </location>
</feature>
<feature type="compositionally biased region" description="Basic and acidic residues" evidence="1">
    <location>
        <begin position="74"/>
        <end position="90"/>
    </location>
</feature>